<organism evidence="1 2">
    <name type="scientific">Caldibacillus debilis GB1</name>
    <dbReference type="NCBI Taxonomy" id="1339248"/>
    <lineage>
        <taxon>Bacteria</taxon>
        <taxon>Bacillati</taxon>
        <taxon>Bacillota</taxon>
        <taxon>Bacilli</taxon>
        <taxon>Bacillales</taxon>
        <taxon>Bacillaceae</taxon>
        <taxon>Caldibacillus</taxon>
    </lineage>
</organism>
<comment type="caution">
    <text evidence="1">The sequence shown here is derived from an EMBL/GenBank/DDBJ whole genome shotgun (WGS) entry which is preliminary data.</text>
</comment>
<gene>
    <name evidence="1" type="ORF">Cdeb_01314</name>
</gene>
<dbReference type="Proteomes" id="UP000286235">
    <property type="component" value="Unassembled WGS sequence"/>
</dbReference>
<dbReference type="AlphaFoldDB" id="A0A420VDY6"/>
<dbReference type="EMBL" id="AZRV01000035">
    <property type="protein sequence ID" value="RKO61819.1"/>
    <property type="molecule type" value="Genomic_DNA"/>
</dbReference>
<name>A0A420VDY6_9BACI</name>
<evidence type="ECO:0000313" key="2">
    <source>
        <dbReference type="Proteomes" id="UP000286235"/>
    </source>
</evidence>
<accession>A0A420VDY6</accession>
<evidence type="ECO:0000313" key="1">
    <source>
        <dbReference type="EMBL" id="RKO61819.1"/>
    </source>
</evidence>
<protein>
    <submittedName>
        <fullName evidence="1">Uncharacterized protein</fullName>
    </submittedName>
</protein>
<sequence length="225" mass="26888">MEKIKVEKILYIFTDENFRDDRYVVGEAQGKYFFSWGKYPENGMVPCEDVAARGAGIRWYDLLSELRREELRDFGEWRVFEETETHGYRFAILVNDLTMDAAWAIWRWERDGWDTDFSIPLSEDEGYWYLDECLDSEKVRALGYRFEGDPSFVEVDDVVESYEDSTKNLRLLRHGSEYAIAWGDLFPFSKEVPHSDVYTSNSGIKWFRSREEAEKWLNISRWEFF</sequence>
<proteinExistence type="predicted"/>
<dbReference type="RefSeq" id="WP_120669267.1">
    <property type="nucleotide sequence ID" value="NZ_AZRV01000035.1"/>
</dbReference>
<reference evidence="1 2" key="1">
    <citation type="submission" date="2013-12" db="EMBL/GenBank/DDBJ databases">
        <title>Genome and proteome characterization of Caldibacillus debilis GB1 derived from a cellulolytic aero-tolerant co-culture.</title>
        <authorList>
            <person name="Wushke S.T."/>
            <person name="Zhang X."/>
            <person name="Fristensky B."/>
            <person name="Wilkins J.A."/>
            <person name="Levin D.B."/>
            <person name="Sparling R."/>
        </authorList>
    </citation>
    <scope>NUCLEOTIDE SEQUENCE [LARGE SCALE GENOMIC DNA]</scope>
    <source>
        <strain evidence="1 2">GB1</strain>
    </source>
</reference>
<keyword evidence="2" id="KW-1185">Reference proteome</keyword>